<dbReference type="EMBL" id="JANRMS010000005">
    <property type="protein sequence ID" value="KAJ3550211.1"/>
    <property type="molecule type" value="Genomic_DNA"/>
</dbReference>
<evidence type="ECO:0000313" key="2">
    <source>
        <dbReference type="Proteomes" id="UP001148629"/>
    </source>
</evidence>
<gene>
    <name evidence="1" type="ORF">NM208_g93</name>
</gene>
<dbReference type="Proteomes" id="UP001148629">
    <property type="component" value="Unassembled WGS sequence"/>
</dbReference>
<reference evidence="1" key="1">
    <citation type="submission" date="2022-08" db="EMBL/GenBank/DDBJ databases">
        <title>Genome Sequence of Fusarium decemcellulare.</title>
        <authorList>
            <person name="Buettner E."/>
        </authorList>
    </citation>
    <scope>NUCLEOTIDE SEQUENCE</scope>
    <source>
        <strain evidence="1">Babe19</strain>
    </source>
</reference>
<name>A0ACC1T0S6_9HYPO</name>
<keyword evidence="2" id="KW-1185">Reference proteome</keyword>
<accession>A0ACC1T0S6</accession>
<proteinExistence type="predicted"/>
<comment type="caution">
    <text evidence="1">The sequence shown here is derived from an EMBL/GenBank/DDBJ whole genome shotgun (WGS) entry which is preliminary data.</text>
</comment>
<evidence type="ECO:0000313" key="1">
    <source>
        <dbReference type="EMBL" id="KAJ3550211.1"/>
    </source>
</evidence>
<organism evidence="1 2">
    <name type="scientific">Fusarium decemcellulare</name>
    <dbReference type="NCBI Taxonomy" id="57161"/>
    <lineage>
        <taxon>Eukaryota</taxon>
        <taxon>Fungi</taxon>
        <taxon>Dikarya</taxon>
        <taxon>Ascomycota</taxon>
        <taxon>Pezizomycotina</taxon>
        <taxon>Sordariomycetes</taxon>
        <taxon>Hypocreomycetidae</taxon>
        <taxon>Hypocreales</taxon>
        <taxon>Nectriaceae</taxon>
        <taxon>Fusarium</taxon>
        <taxon>Fusarium decemcellulare species complex</taxon>
    </lineage>
</organism>
<protein>
    <submittedName>
        <fullName evidence="1">Uncharacterized protein</fullName>
    </submittedName>
</protein>
<sequence>MNTAPPRPTRSKNGCNTCRNRKVRWRPRTAATTRWKIILGPEPGRTARLMDADVTVSSTPAQAPQPDTASVGSTDSPGIENPGVIDQMFDYASFMWDASDVMGPFSPETDIRINSFDSAFPSTNRWSDTAYNPAVLGTKETLQPTTNPHKHQNSCHLPHQTLSTRNGVAMDRTTSVKLVEDCELINYFVRSVLPPILAEVETQKRWSDMRQVIVSMSNASSMVRYSVLAFTNLLYCRGQASSSMPPSHYYHHALKELVALENIVPRTGQDDMRKYCLATIFFLCYVDIIDDRVDSAHIHLKRAFNVFQAGRDRGFRPVEARLLSWIRLLDARAVSAGGEGLFLSDASESLVEPSSPGRLSDTDNGEIGPEERLEWDVEDVLFQVLYQPGIIFFQKVQSFMGRISKIDPWHRSRGTVEDEMEVMQIASRILNDLGRLYEDRPALMDHAVQGKLTAHHISANLATAITRAFRTYLSNYHASKIHLHRVAYKHLPLSRESTEALAQIRSLTRLMIENMQSDAVLPVSQLWPLLMLGSEEEEPAERAWINEQILKMKNVATNAKVTAHVLREVQARQDATKARVDIRSVMHDVYDSCFAIL</sequence>